<proteinExistence type="evidence at transcript level"/>
<sequence>AINFHRAWLPTFYALYRREPVVIYPLFLNDSFKCLTYTITAEHVALFPGVRKSSVPDDSSYNALSACRMSNACSTQL</sequence>
<organism evidence="1">
    <name type="scientific">Gossypium hirsutum</name>
    <name type="common">Upland cotton</name>
    <name type="synonym">Gossypium mexicanum</name>
    <dbReference type="NCBI Taxonomy" id="3635"/>
    <lineage>
        <taxon>Eukaryota</taxon>
        <taxon>Viridiplantae</taxon>
        <taxon>Streptophyta</taxon>
        <taxon>Embryophyta</taxon>
        <taxon>Tracheophyta</taxon>
        <taxon>Spermatophyta</taxon>
        <taxon>Magnoliopsida</taxon>
        <taxon>eudicotyledons</taxon>
        <taxon>Gunneridae</taxon>
        <taxon>Pentapetalae</taxon>
        <taxon>rosids</taxon>
        <taxon>malvids</taxon>
        <taxon>Malvales</taxon>
        <taxon>Malvaceae</taxon>
        <taxon>Malvoideae</taxon>
        <taxon>Gossypium</taxon>
    </lineage>
</organism>
<reference evidence="1" key="1">
    <citation type="submission" date="1998-07" db="EMBL/GenBank/DDBJ databases">
        <title>Identification and cloning of a novel cotton fungus resistance protein R.</title>
        <authorList>
            <person name="Li Z.X."/>
            <person name="Zeng Y.S."/>
        </authorList>
    </citation>
    <scope>NUCLEOTIDE SEQUENCE</scope>
</reference>
<name>O81697_GOSHI</name>
<feature type="non-terminal residue" evidence="1">
    <location>
        <position position="1"/>
    </location>
</feature>
<accession>O81697</accession>
<protein>
    <submittedName>
        <fullName evidence="1">Fungus resistance protein R</fullName>
    </submittedName>
</protein>
<dbReference type="AlphaFoldDB" id="O81697"/>
<evidence type="ECO:0000313" key="1">
    <source>
        <dbReference type="EMBL" id="AAC32852.1"/>
    </source>
</evidence>
<dbReference type="EMBL" id="AF084206">
    <property type="protein sequence ID" value="AAC32852.1"/>
    <property type="molecule type" value="mRNA"/>
</dbReference>
<dbReference type="PIR" id="T09829">
    <property type="entry name" value="T09829"/>
</dbReference>